<dbReference type="SUPFAM" id="SSF48264">
    <property type="entry name" value="Cytochrome P450"/>
    <property type="match status" value="1"/>
</dbReference>
<dbReference type="GO" id="GO:0005506">
    <property type="term" value="F:iron ion binding"/>
    <property type="evidence" value="ECO:0007669"/>
    <property type="project" value="InterPro"/>
</dbReference>
<dbReference type="InterPro" id="IPR036396">
    <property type="entry name" value="Cyt_P450_sf"/>
</dbReference>
<accession>A0A9W6HRJ3</accession>
<dbReference type="Pfam" id="PF00067">
    <property type="entry name" value="p450"/>
    <property type="match status" value="1"/>
</dbReference>
<dbReference type="PANTHER" id="PTHR46696">
    <property type="entry name" value="P450, PUTATIVE (EUROFUNG)-RELATED"/>
    <property type="match status" value="1"/>
</dbReference>
<gene>
    <name evidence="2" type="ORF">GCM10017596_08050</name>
</gene>
<evidence type="ECO:0000313" key="2">
    <source>
        <dbReference type="EMBL" id="GLK01090.1"/>
    </source>
</evidence>
<dbReference type="PRINTS" id="PR00359">
    <property type="entry name" value="BP450"/>
</dbReference>
<dbReference type="AlphaFoldDB" id="A0A9W6HRJ3"/>
<sequence length="389" mass="42336">MTHPTLDIDLFTDEALAEPFEGYRQIREAGPAVFLERYGVWAIGRYEPLRAALADWETFSSAQGIGLSQASNRTTKGLIIATDPPEHDRLRGVLADKLSPRALRGMGGWIREQAEAHVERVLAQGGFDAVTALAAPFPVQIVLDLVGLPQEMRPKVLGWAEAAFNAGGPPVPRTFEAQPLLEEQFAMLAEIDSDALAEGSFGRAIYDAAAEGKIDRDSCVPLMSAYVTAGLDTTINAVSAAIQLFAEHPEQWDAIRADQSLMGGAFNEIVRHQSPVSWFSRVTTRDADVDGVVIPAGSRVMMMYASGNRDERKWDDPERFDVHRNPVDHLAFGYAVHGCAGQGLARLEAISLLQALSTRVARFEIGTPVPRLNNRIRGLASLPTVAVRA</sequence>
<dbReference type="InterPro" id="IPR001128">
    <property type="entry name" value="Cyt_P450"/>
</dbReference>
<organism evidence="2 3">
    <name type="scientific">Microbacterium keratanolyticum</name>
    <dbReference type="NCBI Taxonomy" id="67574"/>
    <lineage>
        <taxon>Bacteria</taxon>
        <taxon>Bacillati</taxon>
        <taxon>Actinomycetota</taxon>
        <taxon>Actinomycetes</taxon>
        <taxon>Micrococcales</taxon>
        <taxon>Microbacteriaceae</taxon>
        <taxon>Microbacterium</taxon>
    </lineage>
</organism>
<keyword evidence="3" id="KW-1185">Reference proteome</keyword>
<dbReference type="InterPro" id="IPR002397">
    <property type="entry name" value="Cyt_P450_B"/>
</dbReference>
<comment type="caution">
    <text evidence="2">The sequence shown here is derived from an EMBL/GenBank/DDBJ whole genome shotgun (WGS) entry which is preliminary data.</text>
</comment>
<dbReference type="GO" id="GO:0016705">
    <property type="term" value="F:oxidoreductase activity, acting on paired donors, with incorporation or reduction of molecular oxygen"/>
    <property type="evidence" value="ECO:0007669"/>
    <property type="project" value="InterPro"/>
</dbReference>
<reference evidence="2" key="1">
    <citation type="journal article" date="2014" name="Int. J. Syst. Evol. Microbiol.">
        <title>Complete genome sequence of Corynebacterium casei LMG S-19264T (=DSM 44701T), isolated from a smear-ripened cheese.</title>
        <authorList>
            <consortium name="US DOE Joint Genome Institute (JGI-PGF)"/>
            <person name="Walter F."/>
            <person name="Albersmeier A."/>
            <person name="Kalinowski J."/>
            <person name="Ruckert C."/>
        </authorList>
    </citation>
    <scope>NUCLEOTIDE SEQUENCE</scope>
    <source>
        <strain evidence="2">VKM Ac-1958</strain>
    </source>
</reference>
<dbReference type="Gene3D" id="1.10.630.10">
    <property type="entry name" value="Cytochrome P450"/>
    <property type="match status" value="1"/>
</dbReference>
<reference evidence="2" key="2">
    <citation type="submission" date="2023-01" db="EMBL/GenBank/DDBJ databases">
        <authorList>
            <person name="Sun Q."/>
            <person name="Evtushenko L."/>
        </authorList>
    </citation>
    <scope>NUCLEOTIDE SEQUENCE</scope>
    <source>
        <strain evidence="2">VKM Ac-1958</strain>
    </source>
</reference>
<dbReference type="GO" id="GO:0020037">
    <property type="term" value="F:heme binding"/>
    <property type="evidence" value="ECO:0007669"/>
    <property type="project" value="InterPro"/>
</dbReference>
<evidence type="ECO:0000256" key="1">
    <source>
        <dbReference type="ARBA" id="ARBA00010617"/>
    </source>
</evidence>
<dbReference type="Proteomes" id="UP001142325">
    <property type="component" value="Unassembled WGS sequence"/>
</dbReference>
<proteinExistence type="inferred from homology"/>
<dbReference type="PANTHER" id="PTHR46696:SF1">
    <property type="entry name" value="CYTOCHROME P450 YJIB-RELATED"/>
    <property type="match status" value="1"/>
</dbReference>
<dbReference type="RefSeq" id="WP_204938748.1">
    <property type="nucleotide sequence ID" value="NZ_BAAAUM010000001.1"/>
</dbReference>
<comment type="similarity">
    <text evidence="1">Belongs to the cytochrome P450 family.</text>
</comment>
<name>A0A9W6HRJ3_9MICO</name>
<evidence type="ECO:0000313" key="3">
    <source>
        <dbReference type="Proteomes" id="UP001142325"/>
    </source>
</evidence>
<protein>
    <submittedName>
        <fullName evidence="2">Cytochrome P450</fullName>
    </submittedName>
</protein>
<dbReference type="EMBL" id="BSET01000001">
    <property type="protein sequence ID" value="GLK01090.1"/>
    <property type="molecule type" value="Genomic_DNA"/>
</dbReference>
<dbReference type="GO" id="GO:0004497">
    <property type="term" value="F:monooxygenase activity"/>
    <property type="evidence" value="ECO:0007669"/>
    <property type="project" value="InterPro"/>
</dbReference>